<dbReference type="EMBL" id="VORW01000011">
    <property type="protein sequence ID" value="TXE07989.1"/>
    <property type="molecule type" value="Genomic_DNA"/>
</dbReference>
<keyword evidence="1" id="KW-0812">Transmembrane</keyword>
<keyword evidence="1" id="KW-1133">Transmembrane helix</keyword>
<evidence type="ECO:0000259" key="2">
    <source>
        <dbReference type="Pfam" id="PF12770"/>
    </source>
</evidence>
<dbReference type="Pfam" id="PF12770">
    <property type="entry name" value="CHAT"/>
    <property type="match status" value="1"/>
</dbReference>
<dbReference type="Proteomes" id="UP000321935">
    <property type="component" value="Unassembled WGS sequence"/>
</dbReference>
<comment type="caution">
    <text evidence="3">The sequence shown here is derived from an EMBL/GenBank/DDBJ whole genome shotgun (WGS) entry which is preliminary data.</text>
</comment>
<gene>
    <name evidence="3" type="ORF">ESV85_14810</name>
</gene>
<dbReference type="AlphaFoldDB" id="A0A5C7AJI1"/>
<reference evidence="3 4" key="1">
    <citation type="submission" date="2019-08" db="EMBL/GenBank/DDBJ databases">
        <title>Genomes sequence of Algoriphagus aquimarinus ACAM450.</title>
        <authorList>
            <person name="Bowman J.P."/>
        </authorList>
    </citation>
    <scope>NUCLEOTIDE SEQUENCE [LARGE SCALE GENOMIC DNA]</scope>
    <source>
        <strain evidence="3 4">ACAM 450</strain>
    </source>
</reference>
<evidence type="ECO:0000256" key="1">
    <source>
        <dbReference type="SAM" id="Phobius"/>
    </source>
</evidence>
<name>A0A5C7AJI1_9BACT</name>
<feature type="transmembrane region" description="Helical" evidence="1">
    <location>
        <begin position="20"/>
        <end position="40"/>
    </location>
</feature>
<evidence type="ECO:0000313" key="3">
    <source>
        <dbReference type="EMBL" id="TXE07989.1"/>
    </source>
</evidence>
<proteinExistence type="predicted"/>
<evidence type="ECO:0000313" key="4">
    <source>
        <dbReference type="Proteomes" id="UP000321935"/>
    </source>
</evidence>
<dbReference type="InterPro" id="IPR024983">
    <property type="entry name" value="CHAT_dom"/>
</dbReference>
<sequence>MSACRTGIGKLYKKEGFSGLNTAFMLAGANSTLLCLWPVYDFGTMLLMQQMYKDIL</sequence>
<accession>A0A5C7AJI1</accession>
<dbReference type="RefSeq" id="WP_146918885.1">
    <property type="nucleotide sequence ID" value="NZ_VORW01000011.1"/>
</dbReference>
<feature type="domain" description="CHAT" evidence="2">
    <location>
        <begin position="1"/>
        <end position="54"/>
    </location>
</feature>
<protein>
    <submittedName>
        <fullName evidence="3">CHAT domain-containing protein</fullName>
    </submittedName>
</protein>
<organism evidence="3 4">
    <name type="scientific">Algoriphagus aquimarinus</name>
    <dbReference type="NCBI Taxonomy" id="237018"/>
    <lineage>
        <taxon>Bacteria</taxon>
        <taxon>Pseudomonadati</taxon>
        <taxon>Bacteroidota</taxon>
        <taxon>Cytophagia</taxon>
        <taxon>Cytophagales</taxon>
        <taxon>Cyclobacteriaceae</taxon>
        <taxon>Algoriphagus</taxon>
    </lineage>
</organism>
<keyword evidence="1" id="KW-0472">Membrane</keyword>
<dbReference type="OrthoDB" id="9771112at2"/>